<keyword evidence="3" id="KW-1185">Reference proteome</keyword>
<dbReference type="InterPro" id="IPR050471">
    <property type="entry name" value="AB_hydrolase"/>
</dbReference>
<dbReference type="InterPro" id="IPR000073">
    <property type="entry name" value="AB_hydrolase_1"/>
</dbReference>
<dbReference type="Pfam" id="PF00561">
    <property type="entry name" value="Abhydrolase_1"/>
    <property type="match status" value="1"/>
</dbReference>
<evidence type="ECO:0000313" key="3">
    <source>
        <dbReference type="Proteomes" id="UP001206128"/>
    </source>
</evidence>
<dbReference type="EMBL" id="JAMTCK010000008">
    <property type="protein sequence ID" value="MCP2166844.1"/>
    <property type="molecule type" value="Genomic_DNA"/>
</dbReference>
<dbReference type="GO" id="GO:0004806">
    <property type="term" value="F:triacylglycerol lipase activity"/>
    <property type="evidence" value="ECO:0007669"/>
    <property type="project" value="TreeGrafter"/>
</dbReference>
<dbReference type="SUPFAM" id="SSF53474">
    <property type="entry name" value="alpha/beta-Hydrolases"/>
    <property type="match status" value="1"/>
</dbReference>
<dbReference type="PANTHER" id="PTHR43433">
    <property type="entry name" value="HYDROLASE, ALPHA/BETA FOLD FAMILY PROTEIN"/>
    <property type="match status" value="1"/>
</dbReference>
<proteinExistence type="predicted"/>
<dbReference type="GO" id="GO:0046503">
    <property type="term" value="P:glycerolipid catabolic process"/>
    <property type="evidence" value="ECO:0007669"/>
    <property type="project" value="TreeGrafter"/>
</dbReference>
<dbReference type="Gene3D" id="3.40.50.1820">
    <property type="entry name" value="alpha/beta hydrolase"/>
    <property type="match status" value="1"/>
</dbReference>
<dbReference type="AlphaFoldDB" id="A0AAE3GGF4"/>
<dbReference type="PANTHER" id="PTHR43433:SF5">
    <property type="entry name" value="AB HYDROLASE-1 DOMAIN-CONTAINING PROTEIN"/>
    <property type="match status" value="1"/>
</dbReference>
<protein>
    <submittedName>
        <fullName evidence="2">Pimeloyl-ACP methyl ester carboxylesterase</fullName>
    </submittedName>
</protein>
<name>A0AAE3GGF4_9PSEU</name>
<accession>A0AAE3GGF4</accession>
<evidence type="ECO:0000313" key="2">
    <source>
        <dbReference type="EMBL" id="MCP2166844.1"/>
    </source>
</evidence>
<reference evidence="2" key="1">
    <citation type="submission" date="2022-06" db="EMBL/GenBank/DDBJ databases">
        <title>Genomic Encyclopedia of Archaeal and Bacterial Type Strains, Phase II (KMG-II): from individual species to whole genera.</title>
        <authorList>
            <person name="Goeker M."/>
        </authorList>
    </citation>
    <scope>NUCLEOTIDE SEQUENCE</scope>
    <source>
        <strain evidence="2">DSM 43935</strain>
    </source>
</reference>
<feature type="domain" description="AB hydrolase-1" evidence="1">
    <location>
        <begin position="25"/>
        <end position="131"/>
    </location>
</feature>
<organism evidence="2 3">
    <name type="scientific">Goodfellowiella coeruleoviolacea</name>
    <dbReference type="NCBI Taxonomy" id="334858"/>
    <lineage>
        <taxon>Bacteria</taxon>
        <taxon>Bacillati</taxon>
        <taxon>Actinomycetota</taxon>
        <taxon>Actinomycetes</taxon>
        <taxon>Pseudonocardiales</taxon>
        <taxon>Pseudonocardiaceae</taxon>
        <taxon>Goodfellowiella</taxon>
    </lineage>
</organism>
<gene>
    <name evidence="2" type="ORF">LX83_003716</name>
</gene>
<sequence>MDTPRTATLRVPGAHLHHEVRGTGPVLLLIPGGSGDGGQFSAVADALADRFTVVTYDRRGYSRSPLHGPVHDDQRLAEDREDVHRLLTHLTHQPAHVFGSSSGAVVALDFLARHPTQIATAVVHEPPVVTLLPDVTDLLNLLDEVHHTYRRSGVDQALRQFTGAIGLDVPSVDEARLPAPLAEVRQRVRGNLPFWLEHELRQYPRAVPDVDALHAWRNRLVLAVGQDSREQFPHRATTALADRLGVPSVAFPGGHLGFATRAPEFAERLATVLGRG</sequence>
<dbReference type="Proteomes" id="UP001206128">
    <property type="component" value="Unassembled WGS sequence"/>
</dbReference>
<dbReference type="RefSeq" id="WP_253773125.1">
    <property type="nucleotide sequence ID" value="NZ_JAMTCK010000008.1"/>
</dbReference>
<evidence type="ECO:0000259" key="1">
    <source>
        <dbReference type="Pfam" id="PF00561"/>
    </source>
</evidence>
<dbReference type="InterPro" id="IPR029058">
    <property type="entry name" value="AB_hydrolase_fold"/>
</dbReference>
<comment type="caution">
    <text evidence="2">The sequence shown here is derived from an EMBL/GenBank/DDBJ whole genome shotgun (WGS) entry which is preliminary data.</text>
</comment>